<accession>A0A6N3F163</accession>
<evidence type="ECO:0000256" key="5">
    <source>
        <dbReference type="ARBA" id="ARBA00023136"/>
    </source>
</evidence>
<dbReference type="AlphaFoldDB" id="A0A6N3F163"/>
<evidence type="ECO:0000313" key="10">
    <source>
        <dbReference type="EMBL" id="VYU45676.1"/>
    </source>
</evidence>
<evidence type="ECO:0000256" key="1">
    <source>
        <dbReference type="ARBA" id="ARBA00004571"/>
    </source>
</evidence>
<evidence type="ECO:0000256" key="4">
    <source>
        <dbReference type="ARBA" id="ARBA00022692"/>
    </source>
</evidence>
<keyword evidence="4 7" id="KW-0812">Transmembrane</keyword>
<dbReference type="InterPro" id="IPR023997">
    <property type="entry name" value="TonB-dep_OMP_SusC/RagA_CS"/>
</dbReference>
<evidence type="ECO:0000256" key="2">
    <source>
        <dbReference type="ARBA" id="ARBA00022448"/>
    </source>
</evidence>
<dbReference type="InterPro" id="IPR012910">
    <property type="entry name" value="Plug_dom"/>
</dbReference>
<dbReference type="Gene3D" id="2.40.170.20">
    <property type="entry name" value="TonB-dependent receptor, beta-barrel domain"/>
    <property type="match status" value="1"/>
</dbReference>
<feature type="chain" id="PRO_5027113686" evidence="8">
    <location>
        <begin position="22"/>
        <end position="1111"/>
    </location>
</feature>
<evidence type="ECO:0000256" key="7">
    <source>
        <dbReference type="PROSITE-ProRule" id="PRU01360"/>
    </source>
</evidence>
<dbReference type="PROSITE" id="PS52016">
    <property type="entry name" value="TONB_DEPENDENT_REC_3"/>
    <property type="match status" value="1"/>
</dbReference>
<reference evidence="10" key="1">
    <citation type="submission" date="2019-11" db="EMBL/GenBank/DDBJ databases">
        <authorList>
            <person name="Feng L."/>
        </authorList>
    </citation>
    <scope>NUCLEOTIDE SEQUENCE</scope>
    <source>
        <strain evidence="10">PclaraLFYP37</strain>
    </source>
</reference>
<feature type="domain" description="TonB-dependent receptor plug" evidence="9">
    <location>
        <begin position="120"/>
        <end position="242"/>
    </location>
</feature>
<dbReference type="InterPro" id="IPR039426">
    <property type="entry name" value="TonB-dep_rcpt-like"/>
</dbReference>
<organism evidence="10">
    <name type="scientific">Paraprevotella clara</name>
    <dbReference type="NCBI Taxonomy" id="454154"/>
    <lineage>
        <taxon>Bacteria</taxon>
        <taxon>Pseudomonadati</taxon>
        <taxon>Bacteroidota</taxon>
        <taxon>Bacteroidia</taxon>
        <taxon>Bacteroidales</taxon>
        <taxon>Prevotellaceae</taxon>
        <taxon>Paraprevotella</taxon>
    </lineage>
</organism>
<feature type="signal peptide" evidence="8">
    <location>
        <begin position="1"/>
        <end position="21"/>
    </location>
</feature>
<dbReference type="Pfam" id="PF13715">
    <property type="entry name" value="CarbopepD_reg_2"/>
    <property type="match status" value="1"/>
</dbReference>
<dbReference type="InterPro" id="IPR008969">
    <property type="entry name" value="CarboxyPept-like_regulatory"/>
</dbReference>
<keyword evidence="6 7" id="KW-0998">Cell outer membrane</keyword>
<dbReference type="InterPro" id="IPR036942">
    <property type="entry name" value="Beta-barrel_TonB_sf"/>
</dbReference>
<keyword evidence="10" id="KW-0675">Receptor</keyword>
<dbReference type="SUPFAM" id="SSF49464">
    <property type="entry name" value="Carboxypeptidase regulatory domain-like"/>
    <property type="match status" value="1"/>
</dbReference>
<keyword evidence="8" id="KW-0732">Signal</keyword>
<dbReference type="NCBIfam" id="TIGR04056">
    <property type="entry name" value="OMP_RagA_SusC"/>
    <property type="match status" value="1"/>
</dbReference>
<evidence type="ECO:0000256" key="8">
    <source>
        <dbReference type="SAM" id="SignalP"/>
    </source>
</evidence>
<dbReference type="Gene3D" id="2.60.40.1120">
    <property type="entry name" value="Carboxypeptidase-like, regulatory domain"/>
    <property type="match status" value="1"/>
</dbReference>
<evidence type="ECO:0000256" key="3">
    <source>
        <dbReference type="ARBA" id="ARBA00022452"/>
    </source>
</evidence>
<protein>
    <submittedName>
        <fullName evidence="10">TonB-dependent Receptor Plug Domain protein</fullName>
    </submittedName>
</protein>
<evidence type="ECO:0000256" key="6">
    <source>
        <dbReference type="ARBA" id="ARBA00023237"/>
    </source>
</evidence>
<dbReference type="InterPro" id="IPR037066">
    <property type="entry name" value="Plug_dom_sf"/>
</dbReference>
<name>A0A6N3F163_9BACT</name>
<sequence length="1111" mass="124002">MRQKLLMLSLWLCFTANAVMAQVKSASGVVYSAEDGEPLIGASVKVKGTTTGMSTDFDGKFSLKDLPADAKFLEISYIGFQSQTVAIKPNLKITLKPDSKEMEQVVVTGMQKMDKRLFSGATVKLDAEKMKIDGMADISRSLEGRAAGVSVQNVSGTFGTAPKIRVRGATSIYGSSKPLWVVDGVIQEDAVDVGADALATGDVETLISSSISGLNADDIESFQILKDGSATSIYGARAMAGVIVVTTKKGKAGQSRINYTGEFTMRMKPSYKNYNIMNSQDQMGVYKELSDKGWLNFSGDSSNGLYNAPNSGVYGKMWHLINTYNPTTGQFALANTPEARNAYLQTAERRNTDWFDELFNTNVMQNHSISVSSGTEKATYYASLSIMNDPGWYKQSKVNRYTANLNTTFNISKQLSLNLLSNASYRKQRAPGTADQTVDVVNGEISRDFDINPYSYALNTSRTLDPNEYYTRNYADFNIFHELNNNYIELNVVDLKFQGELKWKPLSELEFSALGAIKYSTIANEQFIKDDSNQANAYRAMGNSVIRDENDKLYTDPDNPYSLPISVLPEGGIYKRTDYKTRGVDFRASASWNRLWNDIHLTNVYAGMETNSTDYDRSNFNGWGMQYAMGETPFYIYQFFKQGIEQGTNYYSLGRSHLRSAAFFLNANYSYKSRYSVNGTVRYEGTNSMGKSRNARWLPTWNISGRWNLDEEVFFQPIKKIVSHAALKLSYSLTGDRGPGLSNSTAIIASSSPFRPFTSVQESGLILSTLGNDELTYEKKTEFNLGIDLGFLENRINVAMDVYTRDNHDLIGTTRTQGVGGEIAKFANIASMKSHGFELSVSSNNIKTKDFSWNTDFIYSIYKNEVTDLNAIATTMDYVSGTGFTMVGYPHRGLFSIPFAGLDSNGIPMFYNEKGEITSTDLSFQSSDDFSWLKYEGPTEPTFTGSLGNSFTYKNVHLNVFFTYSGGNVVRLDPVFSYRYSDLTATTREFKNRWMVPGDENRTNVPTILSYRQYYENAELRNAYSAYNYSTERVAKGGFIRLKEISVAYDFPKKWLSALKVSNVSLKLQATNLCLLYADKKLNGQDPEFVNSGGVASPVPRQFTMTLRLGL</sequence>
<comment type="subcellular location">
    <subcellularLocation>
        <location evidence="1 7">Cell outer membrane</location>
        <topology evidence="1 7">Multi-pass membrane protein</topology>
    </subcellularLocation>
</comment>
<dbReference type="NCBIfam" id="TIGR04057">
    <property type="entry name" value="SusC_RagA_signa"/>
    <property type="match status" value="1"/>
</dbReference>
<dbReference type="RefSeq" id="WP_281797433.1">
    <property type="nucleotide sequence ID" value="NZ_AP025941.1"/>
</dbReference>
<dbReference type="GO" id="GO:0009279">
    <property type="term" value="C:cell outer membrane"/>
    <property type="evidence" value="ECO:0007669"/>
    <property type="project" value="UniProtKB-SubCell"/>
</dbReference>
<keyword evidence="5 7" id="KW-0472">Membrane</keyword>
<gene>
    <name evidence="10" type="ORF">PCLFYP37_02968</name>
</gene>
<proteinExistence type="inferred from homology"/>
<dbReference type="Gene3D" id="2.170.130.10">
    <property type="entry name" value="TonB-dependent receptor, plug domain"/>
    <property type="match status" value="1"/>
</dbReference>
<dbReference type="SUPFAM" id="SSF56935">
    <property type="entry name" value="Porins"/>
    <property type="match status" value="1"/>
</dbReference>
<dbReference type="EMBL" id="CACRUT010000016">
    <property type="protein sequence ID" value="VYU45676.1"/>
    <property type="molecule type" value="Genomic_DNA"/>
</dbReference>
<keyword evidence="3 7" id="KW-1134">Transmembrane beta strand</keyword>
<keyword evidence="2 7" id="KW-0813">Transport</keyword>
<dbReference type="InterPro" id="IPR023996">
    <property type="entry name" value="TonB-dep_OMP_SusC/RagA"/>
</dbReference>
<comment type="similarity">
    <text evidence="7">Belongs to the TonB-dependent receptor family.</text>
</comment>
<evidence type="ECO:0000259" key="9">
    <source>
        <dbReference type="Pfam" id="PF07715"/>
    </source>
</evidence>
<dbReference type="Pfam" id="PF07715">
    <property type="entry name" value="Plug"/>
    <property type="match status" value="1"/>
</dbReference>